<reference evidence="5" key="1">
    <citation type="submission" date="2017-02" db="UniProtKB">
        <authorList>
            <consortium name="WormBaseParasite"/>
        </authorList>
    </citation>
    <scope>IDENTIFICATION</scope>
</reference>
<protein>
    <submittedName>
        <fullName evidence="3 5">Uncharacterized protein</fullName>
    </submittedName>
</protein>
<sequence>MILHITQLPSIGAILPPPHSPDENLSQNDQSAPCPNKEDEDFPKPPSENLLPGAILNAPQQSADQSELSTIPLSEEKVMEEIHQIKLSNTTESTATAAQAPQCPEITPTTITEKSLSLKLPKPDTAVKRTLVELLKEEFKQLKAAKETYKSKKNAITELKTLLALDSIISQPVNFKFG</sequence>
<reference evidence="3 4" key="2">
    <citation type="submission" date="2018-11" db="EMBL/GenBank/DDBJ databases">
        <authorList>
            <consortium name="Pathogen Informatics"/>
        </authorList>
    </citation>
    <scope>NUCLEOTIDE SEQUENCE [LARGE SCALE GENOMIC DNA]</scope>
</reference>
<keyword evidence="1" id="KW-0175">Coiled coil</keyword>
<dbReference type="Proteomes" id="UP000278807">
    <property type="component" value="Unassembled WGS sequence"/>
</dbReference>
<gene>
    <name evidence="3" type="ORF">HNAJ_LOCUS4754</name>
</gene>
<evidence type="ECO:0000313" key="5">
    <source>
        <dbReference type="WBParaSite" id="HNAJ_0000475501-mRNA-1"/>
    </source>
</evidence>
<evidence type="ECO:0000256" key="2">
    <source>
        <dbReference type="SAM" id="MobiDB-lite"/>
    </source>
</evidence>
<feature type="compositionally biased region" description="Polar residues" evidence="2">
    <location>
        <begin position="23"/>
        <end position="33"/>
    </location>
</feature>
<dbReference type="EMBL" id="UZAE01003586">
    <property type="protein sequence ID" value="VDO00614.1"/>
    <property type="molecule type" value="Genomic_DNA"/>
</dbReference>
<organism evidence="5">
    <name type="scientific">Rodentolepis nana</name>
    <name type="common">Dwarf tapeworm</name>
    <name type="synonym">Hymenolepis nana</name>
    <dbReference type="NCBI Taxonomy" id="102285"/>
    <lineage>
        <taxon>Eukaryota</taxon>
        <taxon>Metazoa</taxon>
        <taxon>Spiralia</taxon>
        <taxon>Lophotrochozoa</taxon>
        <taxon>Platyhelminthes</taxon>
        <taxon>Cestoda</taxon>
        <taxon>Eucestoda</taxon>
        <taxon>Cyclophyllidea</taxon>
        <taxon>Hymenolepididae</taxon>
        <taxon>Rodentolepis</taxon>
    </lineage>
</organism>
<proteinExistence type="predicted"/>
<evidence type="ECO:0000256" key="1">
    <source>
        <dbReference type="SAM" id="Coils"/>
    </source>
</evidence>
<feature type="region of interest" description="Disordered" evidence="2">
    <location>
        <begin position="1"/>
        <end position="66"/>
    </location>
</feature>
<evidence type="ECO:0000313" key="3">
    <source>
        <dbReference type="EMBL" id="VDO00614.1"/>
    </source>
</evidence>
<feature type="coiled-coil region" evidence="1">
    <location>
        <begin position="132"/>
        <end position="162"/>
    </location>
</feature>
<dbReference type="OrthoDB" id="10643243at2759"/>
<dbReference type="AlphaFoldDB" id="A0A0R3TCG6"/>
<name>A0A0R3TCG6_RODNA</name>
<dbReference type="WBParaSite" id="HNAJ_0000475501-mRNA-1">
    <property type="protein sequence ID" value="HNAJ_0000475501-mRNA-1"/>
    <property type="gene ID" value="HNAJ_0000475501"/>
</dbReference>
<accession>A0A0R3TCG6</accession>
<keyword evidence="4" id="KW-1185">Reference proteome</keyword>
<evidence type="ECO:0000313" key="4">
    <source>
        <dbReference type="Proteomes" id="UP000278807"/>
    </source>
</evidence>